<dbReference type="RefSeq" id="WP_256584675.1">
    <property type="nucleotide sequence ID" value="NZ_UATM01000009.1"/>
</dbReference>
<name>A0A2X1WUE8_9FIRM</name>
<dbReference type="GO" id="GO:0005737">
    <property type="term" value="C:cytoplasm"/>
    <property type="evidence" value="ECO:0007669"/>
    <property type="project" value="TreeGrafter"/>
</dbReference>
<organism evidence="1 2">
    <name type="scientific">Peptoniphilus harei</name>
    <dbReference type="NCBI Taxonomy" id="54005"/>
    <lineage>
        <taxon>Bacteria</taxon>
        <taxon>Bacillati</taxon>
        <taxon>Bacillota</taxon>
        <taxon>Tissierellia</taxon>
        <taxon>Tissierellales</taxon>
        <taxon>Peptoniphilaceae</taxon>
        <taxon>Peptoniphilus</taxon>
    </lineage>
</organism>
<accession>A0A2X1WUE8</accession>
<sequence>MPTGPCKDNFSFHGHLGSSNLERLIFHKSSDEVVKEKMADLKDKGLFEFKSDFHEFLCGFAKEDETRETIKKVFEEENYLMDPHTGVAKNICRQAWTS</sequence>
<dbReference type="InterPro" id="IPR036052">
    <property type="entry name" value="TrpB-like_PALP_sf"/>
</dbReference>
<dbReference type="Gene3D" id="3.40.50.1100">
    <property type="match status" value="1"/>
</dbReference>
<dbReference type="PANTHER" id="PTHR43515:SF1">
    <property type="entry name" value="THREONINE SYNTHASE-LIKE 1"/>
    <property type="match status" value="1"/>
</dbReference>
<evidence type="ECO:0000313" key="2">
    <source>
        <dbReference type="Proteomes" id="UP000250070"/>
    </source>
</evidence>
<proteinExistence type="predicted"/>
<dbReference type="AlphaFoldDB" id="A0A2X1WUE8"/>
<dbReference type="EMBL" id="UATM01000009">
    <property type="protein sequence ID" value="SPY32193.1"/>
    <property type="molecule type" value="Genomic_DNA"/>
</dbReference>
<dbReference type="PANTHER" id="PTHR43515">
    <property type="entry name" value="THREONINE SYNTHASE-LIKE 1"/>
    <property type="match status" value="1"/>
</dbReference>
<dbReference type="SUPFAM" id="SSF53686">
    <property type="entry name" value="Tryptophan synthase beta subunit-like PLP-dependent enzymes"/>
    <property type="match status" value="1"/>
</dbReference>
<gene>
    <name evidence="1" type="ORF">NCTC13076_00099</name>
</gene>
<reference evidence="1 2" key="1">
    <citation type="submission" date="2018-06" db="EMBL/GenBank/DDBJ databases">
        <authorList>
            <consortium name="Pathogen Informatics"/>
            <person name="Doyle S."/>
        </authorList>
    </citation>
    <scope>NUCLEOTIDE SEQUENCE [LARGE SCALE GENOMIC DNA]</scope>
    <source>
        <strain evidence="1 2">NCTC13076</strain>
    </source>
</reference>
<protein>
    <submittedName>
        <fullName evidence="1">Threonine synthase</fullName>
    </submittedName>
</protein>
<evidence type="ECO:0000313" key="1">
    <source>
        <dbReference type="EMBL" id="SPY32193.1"/>
    </source>
</evidence>
<dbReference type="Proteomes" id="UP000250070">
    <property type="component" value="Unassembled WGS sequence"/>
</dbReference>
<dbReference type="GO" id="GO:1901605">
    <property type="term" value="P:alpha-amino acid metabolic process"/>
    <property type="evidence" value="ECO:0007669"/>
    <property type="project" value="UniProtKB-ARBA"/>
</dbReference>